<dbReference type="PANTHER" id="PTHR24276">
    <property type="entry name" value="POLYSERASE-RELATED"/>
    <property type="match status" value="1"/>
</dbReference>
<feature type="domain" description="Peptidase S1" evidence="4">
    <location>
        <begin position="30"/>
        <end position="274"/>
    </location>
</feature>
<dbReference type="SUPFAM" id="SSF50494">
    <property type="entry name" value="Trypsin-like serine proteases"/>
    <property type="match status" value="1"/>
</dbReference>
<dbReference type="InterPro" id="IPR001254">
    <property type="entry name" value="Trypsin_dom"/>
</dbReference>
<dbReference type="EMBL" id="JAWCTQ010000002">
    <property type="protein sequence ID" value="MDT9681020.1"/>
    <property type="molecule type" value="Genomic_DNA"/>
</dbReference>
<dbReference type="InterPro" id="IPR013517">
    <property type="entry name" value="FG-GAP"/>
</dbReference>
<evidence type="ECO:0000256" key="3">
    <source>
        <dbReference type="SAM" id="SignalP"/>
    </source>
</evidence>
<dbReference type="EC" id="3.4.21.-" evidence="5"/>
<feature type="chain" id="PRO_5045371811" evidence="3">
    <location>
        <begin position="30"/>
        <end position="533"/>
    </location>
</feature>
<dbReference type="PANTHER" id="PTHR24276:SF98">
    <property type="entry name" value="FI18310P1-RELATED"/>
    <property type="match status" value="1"/>
</dbReference>
<dbReference type="Gene3D" id="2.40.10.10">
    <property type="entry name" value="Trypsin-like serine proteases"/>
    <property type="match status" value="1"/>
</dbReference>
<keyword evidence="6" id="KW-1185">Reference proteome</keyword>
<protein>
    <submittedName>
        <fullName evidence="5">Trypsin-like serine protease</fullName>
        <ecNumber evidence="5">3.4.21.-</ecNumber>
    </submittedName>
</protein>
<evidence type="ECO:0000256" key="2">
    <source>
        <dbReference type="ARBA" id="ARBA00023157"/>
    </source>
</evidence>
<dbReference type="Pfam" id="PF13517">
    <property type="entry name" value="FG-GAP_3"/>
    <property type="match status" value="1"/>
</dbReference>
<keyword evidence="1 3" id="KW-0732">Signal</keyword>
<evidence type="ECO:0000313" key="6">
    <source>
        <dbReference type="Proteomes" id="UP001250181"/>
    </source>
</evidence>
<dbReference type="InterPro" id="IPR028994">
    <property type="entry name" value="Integrin_alpha_N"/>
</dbReference>
<dbReference type="GO" id="GO:0016787">
    <property type="term" value="F:hydrolase activity"/>
    <property type="evidence" value="ECO:0007669"/>
    <property type="project" value="UniProtKB-KW"/>
</dbReference>
<keyword evidence="2" id="KW-1015">Disulfide bond</keyword>
<sequence length="533" mass="55523">MRFFGWSIPAAAAAAALVGGMLAAPPAHAVVGGSEVGGEGDWMVQVHVTLPDGTKRLCGGAAVGGNLKVLTSAGCVAGAKEIRVASGLARLATDSDWPPQLDDVAIPGSEAELSWVHPQYEPATGRNDVALVSALGHLNTHVTVRLTTSDDTASYAPGTPATFRGWGSTSGTSSKPAPSVREATLPLRADAECATALGAAWEPGRMFCAGEPATGADTGTVAPCTGDEGGPLVVRGRLVGIYSRGTGPGCTSEGGQAVFTKVSAFVGELAPRIQATSLDGDARADLFAMTPDGKAYHYNSTGSGLSAPVRQRELPSTYTRFRQADLDGDGAQDHIFRDAAGDLYWRHWAVVEIDSWGYPESYEEYTTKLGSGFNAMRSITVPGDVTGDGTPDIVTVDADGVQWVYPFKAPWGGLLPRIKTGTGWGSLTSFGSGDYTGDGKPDLLTRDTAGKLWLYQGTGIGATPWKNRVQIGTGWNYTAYAASGDANGDAKADFFVRDADGVLWLYKGTGNLAAPLHNRVKVGSGWNAYNLIG</sequence>
<dbReference type="InterPro" id="IPR009003">
    <property type="entry name" value="Peptidase_S1_PA"/>
</dbReference>
<evidence type="ECO:0000259" key="4">
    <source>
        <dbReference type="PROSITE" id="PS50240"/>
    </source>
</evidence>
<dbReference type="Pfam" id="PF00089">
    <property type="entry name" value="Trypsin"/>
    <property type="match status" value="1"/>
</dbReference>
<evidence type="ECO:0000256" key="1">
    <source>
        <dbReference type="ARBA" id="ARBA00022729"/>
    </source>
</evidence>
<reference evidence="5 6" key="1">
    <citation type="submission" date="2023-09" db="EMBL/GenBank/DDBJ databases">
        <title>Streptomyces sp. nov.: A antagonism against Alternaria gaisen Producing Streptochlin, Isolated from Tamarix root soil.</title>
        <authorList>
            <person name="Chen Y."/>
        </authorList>
    </citation>
    <scope>NUCLEOTIDE SEQUENCE [LARGE SCALE GENOMIC DNA]</scope>
    <source>
        <strain evidence="5 6">TRM76323</strain>
    </source>
</reference>
<dbReference type="Gene3D" id="2.130.10.130">
    <property type="entry name" value="Integrin alpha, N-terminal"/>
    <property type="match status" value="1"/>
</dbReference>
<dbReference type="SUPFAM" id="SSF69318">
    <property type="entry name" value="Integrin alpha N-terminal domain"/>
    <property type="match status" value="1"/>
</dbReference>
<organism evidence="5 6">
    <name type="scientific">Streptomyces tamarix</name>
    <dbReference type="NCBI Taxonomy" id="3078565"/>
    <lineage>
        <taxon>Bacteria</taxon>
        <taxon>Bacillati</taxon>
        <taxon>Actinomycetota</taxon>
        <taxon>Actinomycetes</taxon>
        <taxon>Kitasatosporales</taxon>
        <taxon>Streptomycetaceae</taxon>
        <taxon>Streptomyces</taxon>
    </lineage>
</organism>
<gene>
    <name evidence="5" type="ORF">RND61_02810</name>
</gene>
<evidence type="ECO:0000313" key="5">
    <source>
        <dbReference type="EMBL" id="MDT9681020.1"/>
    </source>
</evidence>
<proteinExistence type="predicted"/>
<dbReference type="RefSeq" id="WP_315876015.1">
    <property type="nucleotide sequence ID" value="NZ_JAWCTQ010000002.1"/>
</dbReference>
<dbReference type="PROSITE" id="PS50240">
    <property type="entry name" value="TRYPSIN_DOM"/>
    <property type="match status" value="1"/>
</dbReference>
<dbReference type="Proteomes" id="UP001250181">
    <property type="component" value="Unassembled WGS sequence"/>
</dbReference>
<comment type="caution">
    <text evidence="5">The sequence shown here is derived from an EMBL/GenBank/DDBJ whole genome shotgun (WGS) entry which is preliminary data.</text>
</comment>
<keyword evidence="5" id="KW-0378">Hydrolase</keyword>
<dbReference type="InterPro" id="IPR043504">
    <property type="entry name" value="Peptidase_S1_PA_chymotrypsin"/>
</dbReference>
<dbReference type="SMART" id="SM00020">
    <property type="entry name" value="Tryp_SPc"/>
    <property type="match status" value="1"/>
</dbReference>
<accession>A0ABU3QE22</accession>
<name>A0ABU3QE22_9ACTN</name>
<dbReference type="InterPro" id="IPR050430">
    <property type="entry name" value="Peptidase_S1"/>
</dbReference>
<feature type="signal peptide" evidence="3">
    <location>
        <begin position="1"/>
        <end position="29"/>
    </location>
</feature>